<keyword evidence="2" id="KW-1185">Reference proteome</keyword>
<evidence type="ECO:0000313" key="2">
    <source>
        <dbReference type="Proteomes" id="UP000631114"/>
    </source>
</evidence>
<dbReference type="InterPro" id="IPR032675">
    <property type="entry name" value="LRR_dom_sf"/>
</dbReference>
<accession>A0A835GX52</accession>
<dbReference type="Gene3D" id="3.80.10.10">
    <property type="entry name" value="Ribonuclease Inhibitor"/>
    <property type="match status" value="1"/>
</dbReference>
<protein>
    <submittedName>
        <fullName evidence="1">Uncharacterized protein</fullName>
    </submittedName>
</protein>
<comment type="caution">
    <text evidence="1">The sequence shown here is derived from an EMBL/GenBank/DDBJ whole genome shotgun (WGS) entry which is preliminary data.</text>
</comment>
<dbReference type="EMBL" id="JADFTS010000009">
    <property type="protein sequence ID" value="KAF9588514.1"/>
    <property type="molecule type" value="Genomic_DNA"/>
</dbReference>
<gene>
    <name evidence="1" type="ORF">IFM89_013008</name>
</gene>
<dbReference type="Proteomes" id="UP000631114">
    <property type="component" value="Unassembled WGS sequence"/>
</dbReference>
<dbReference type="AlphaFoldDB" id="A0A835GX52"/>
<organism evidence="1 2">
    <name type="scientific">Coptis chinensis</name>
    <dbReference type="NCBI Taxonomy" id="261450"/>
    <lineage>
        <taxon>Eukaryota</taxon>
        <taxon>Viridiplantae</taxon>
        <taxon>Streptophyta</taxon>
        <taxon>Embryophyta</taxon>
        <taxon>Tracheophyta</taxon>
        <taxon>Spermatophyta</taxon>
        <taxon>Magnoliopsida</taxon>
        <taxon>Ranunculales</taxon>
        <taxon>Ranunculaceae</taxon>
        <taxon>Coptidoideae</taxon>
        <taxon>Coptis</taxon>
    </lineage>
</organism>
<reference evidence="1 2" key="1">
    <citation type="submission" date="2020-10" db="EMBL/GenBank/DDBJ databases">
        <title>The Coptis chinensis genome and diversification of protoberbering-type alkaloids.</title>
        <authorList>
            <person name="Wang B."/>
            <person name="Shu S."/>
            <person name="Song C."/>
            <person name="Liu Y."/>
        </authorList>
    </citation>
    <scope>NUCLEOTIDE SEQUENCE [LARGE SCALE GENOMIC DNA]</scope>
    <source>
        <strain evidence="1">HL-2020</strain>
        <tissue evidence="1">Leaf</tissue>
    </source>
</reference>
<sequence>MKRVVFLSLPYHKLSGSISPDIGKLNHLRILLIFMSQGLLLVEKFVLLLIDMETILRWDFTLSLVATITFSAC</sequence>
<proteinExistence type="predicted"/>
<name>A0A835GX52_9MAGN</name>
<evidence type="ECO:0000313" key="1">
    <source>
        <dbReference type="EMBL" id="KAF9588514.1"/>
    </source>
</evidence>